<dbReference type="Gene3D" id="1.20.120.1220">
    <property type="match status" value="1"/>
</dbReference>
<keyword evidence="1" id="KW-0812">Transmembrane</keyword>
<keyword evidence="1" id="KW-1133">Transmembrane helix</keyword>
<gene>
    <name evidence="3" type="ORF">SAMN02910417_00051</name>
</gene>
<protein>
    <submittedName>
        <fullName evidence="3">Type IV leader peptidase family protein</fullName>
    </submittedName>
</protein>
<dbReference type="GO" id="GO:0004190">
    <property type="term" value="F:aspartic-type endopeptidase activity"/>
    <property type="evidence" value="ECO:0007669"/>
    <property type="project" value="InterPro"/>
</dbReference>
<keyword evidence="1" id="KW-0472">Membrane</keyword>
<accession>A0A1G5ZZT8</accession>
<dbReference type="Pfam" id="PF01478">
    <property type="entry name" value="Peptidase_A24"/>
    <property type="match status" value="1"/>
</dbReference>
<evidence type="ECO:0000256" key="1">
    <source>
        <dbReference type="SAM" id="Phobius"/>
    </source>
</evidence>
<feature type="domain" description="Prepilin type IV endopeptidase peptidase" evidence="2">
    <location>
        <begin position="2"/>
        <end position="51"/>
    </location>
</feature>
<evidence type="ECO:0000259" key="2">
    <source>
        <dbReference type="Pfam" id="PF01478"/>
    </source>
</evidence>
<dbReference type="InterPro" id="IPR000045">
    <property type="entry name" value="Prepilin_IV_endopep_pep"/>
</dbReference>
<name>A0A1G5ZZT8_EUBOX</name>
<dbReference type="AlphaFoldDB" id="A0A1G5ZZT8"/>
<dbReference type="GO" id="GO:0016020">
    <property type="term" value="C:membrane"/>
    <property type="evidence" value="ECO:0007669"/>
    <property type="project" value="InterPro"/>
</dbReference>
<dbReference type="EMBL" id="FMXR01000004">
    <property type="protein sequence ID" value="SDB01714.1"/>
    <property type="molecule type" value="Genomic_DNA"/>
</dbReference>
<reference evidence="3 4" key="1">
    <citation type="submission" date="2016-10" db="EMBL/GenBank/DDBJ databases">
        <authorList>
            <person name="de Groot N.N."/>
        </authorList>
    </citation>
    <scope>NUCLEOTIDE SEQUENCE [LARGE SCALE GENOMIC DNA]</scope>
    <source>
        <strain evidence="3 4">DSM 3217</strain>
    </source>
</reference>
<dbReference type="STRING" id="1732.SAMN02910417_00051"/>
<feature type="transmembrane region" description="Helical" evidence="1">
    <location>
        <begin position="33"/>
        <end position="56"/>
    </location>
</feature>
<keyword evidence="4" id="KW-1185">Reference proteome</keyword>
<sequence>MIPVIILFPLFIMRALGGGDLKLLAVVGAFTGFSQVIHCMMVSFILAAVFCCWKLIKNKNGWARIAYFFEYLKEAVVERAIPVYDRGGRENLIHFSVFILFGYVVCQEVGI</sequence>
<organism evidence="3 4">
    <name type="scientific">Eubacterium oxidoreducens</name>
    <dbReference type="NCBI Taxonomy" id="1732"/>
    <lineage>
        <taxon>Bacteria</taxon>
        <taxon>Bacillati</taxon>
        <taxon>Bacillota</taxon>
        <taxon>Clostridia</taxon>
        <taxon>Eubacteriales</taxon>
        <taxon>Eubacteriaceae</taxon>
        <taxon>Eubacterium</taxon>
    </lineage>
</organism>
<proteinExistence type="predicted"/>
<evidence type="ECO:0000313" key="3">
    <source>
        <dbReference type="EMBL" id="SDB01714.1"/>
    </source>
</evidence>
<dbReference type="Proteomes" id="UP000199228">
    <property type="component" value="Unassembled WGS sequence"/>
</dbReference>
<evidence type="ECO:0000313" key="4">
    <source>
        <dbReference type="Proteomes" id="UP000199228"/>
    </source>
</evidence>